<evidence type="ECO:0000256" key="3">
    <source>
        <dbReference type="ARBA" id="ARBA00022723"/>
    </source>
</evidence>
<dbReference type="NCBIfam" id="TIGR04085">
    <property type="entry name" value="rSAM_more_4Fe4S"/>
    <property type="match status" value="1"/>
</dbReference>
<keyword evidence="4" id="KW-0408">Iron</keyword>
<evidence type="ECO:0000313" key="7">
    <source>
        <dbReference type="EMBL" id="RSN71272.1"/>
    </source>
</evidence>
<dbReference type="SFLD" id="SFLDG01067">
    <property type="entry name" value="SPASM/twitch_domain_containing"/>
    <property type="match status" value="1"/>
</dbReference>
<gene>
    <name evidence="7" type="ORF">D6D85_16335</name>
</gene>
<dbReference type="Gene3D" id="3.20.20.70">
    <property type="entry name" value="Aldolase class I"/>
    <property type="match status" value="1"/>
</dbReference>
<accession>A0A429GC26</accession>
<dbReference type="InterPro" id="IPR023885">
    <property type="entry name" value="4Fe4S-binding_SPASM_dom"/>
</dbReference>
<dbReference type="RefSeq" id="WP_125673022.1">
    <property type="nucleotide sequence ID" value="NZ_RCOS01000177.1"/>
</dbReference>
<evidence type="ECO:0000256" key="1">
    <source>
        <dbReference type="ARBA" id="ARBA00001966"/>
    </source>
</evidence>
<keyword evidence="2" id="KW-0949">S-adenosyl-L-methionine</keyword>
<evidence type="ECO:0000256" key="2">
    <source>
        <dbReference type="ARBA" id="ARBA00022691"/>
    </source>
</evidence>
<dbReference type="GO" id="GO:0051536">
    <property type="term" value="F:iron-sulfur cluster binding"/>
    <property type="evidence" value="ECO:0007669"/>
    <property type="project" value="UniProtKB-KW"/>
</dbReference>
<evidence type="ECO:0000259" key="6">
    <source>
        <dbReference type="Pfam" id="PF04055"/>
    </source>
</evidence>
<dbReference type="OrthoDB" id="30736at2157"/>
<keyword evidence="3" id="KW-0479">Metal-binding</keyword>
<keyword evidence="8" id="KW-1185">Reference proteome</keyword>
<dbReference type="Pfam" id="PF04055">
    <property type="entry name" value="Radical_SAM"/>
    <property type="match status" value="1"/>
</dbReference>
<evidence type="ECO:0000313" key="8">
    <source>
        <dbReference type="Proteomes" id="UP000277582"/>
    </source>
</evidence>
<evidence type="ECO:0000256" key="4">
    <source>
        <dbReference type="ARBA" id="ARBA00023004"/>
    </source>
</evidence>
<organism evidence="7 8">
    <name type="scientific">Candidatus Methanodesulfokora washburnensis</name>
    <dbReference type="NCBI Taxonomy" id="2478471"/>
    <lineage>
        <taxon>Archaea</taxon>
        <taxon>Thermoproteota</taxon>
        <taxon>Candidatus Korarchaeia</taxon>
        <taxon>Candidatus Korarchaeia incertae sedis</taxon>
        <taxon>Candidatus Methanodesulfokora</taxon>
    </lineage>
</organism>
<dbReference type="InterPro" id="IPR007197">
    <property type="entry name" value="rSAM"/>
</dbReference>
<dbReference type="InterPro" id="IPR023867">
    <property type="entry name" value="Sulphatase_maturase_rSAM"/>
</dbReference>
<dbReference type="SFLD" id="SFLDG01386">
    <property type="entry name" value="main_SPASM_domain-containing"/>
    <property type="match status" value="1"/>
</dbReference>
<protein>
    <submittedName>
        <fullName evidence="7">Radical SAM protein</fullName>
    </submittedName>
</protein>
<keyword evidence="5" id="KW-0411">Iron-sulfur</keyword>
<dbReference type="InterPro" id="IPR058240">
    <property type="entry name" value="rSAM_sf"/>
</dbReference>
<dbReference type="SUPFAM" id="SSF102114">
    <property type="entry name" value="Radical SAM enzymes"/>
    <property type="match status" value="1"/>
</dbReference>
<dbReference type="InterPro" id="IPR013785">
    <property type="entry name" value="Aldolase_TIM"/>
</dbReference>
<evidence type="ECO:0000256" key="5">
    <source>
        <dbReference type="ARBA" id="ARBA00023014"/>
    </source>
</evidence>
<dbReference type="PANTHER" id="PTHR43273:SF8">
    <property type="entry name" value="RADICAL SAM DOMAIN PROTEIN"/>
    <property type="match status" value="1"/>
</dbReference>
<comment type="cofactor">
    <cofactor evidence="1">
        <name>[4Fe-4S] cluster</name>
        <dbReference type="ChEBI" id="CHEBI:49883"/>
    </cofactor>
</comment>
<proteinExistence type="predicted"/>
<comment type="caution">
    <text evidence="7">The sequence shown here is derived from an EMBL/GenBank/DDBJ whole genome shotgun (WGS) entry which is preliminary data.</text>
</comment>
<dbReference type="AlphaFoldDB" id="A0A429GC26"/>
<dbReference type="GO" id="GO:0046872">
    <property type="term" value="F:metal ion binding"/>
    <property type="evidence" value="ECO:0007669"/>
    <property type="project" value="UniProtKB-KW"/>
</dbReference>
<dbReference type="SFLD" id="SFLDS00029">
    <property type="entry name" value="Radical_SAM"/>
    <property type="match status" value="1"/>
</dbReference>
<sequence>MSYCEKCYTCQACVSCEKVGCQVCFTCERAYAPLAFRGEPRFPQVPQAHGQQSGECPFFRPNNATIFITDKCNLACHYCFIRKGNREMDYDRLKQSIDFILERGINSIWYFGGEPLLEMDLIKKADDYLFEKRKISGMNLMIGMTTNGTLLTEENVKWLLSHRYGLLISLDGTKEKHDKHRVFPDGRGSWDIVWKNLKFIRQFYDPQIRWTVAPDTVKGLADDIMWFVNHGFNNLAIEWVYEVSWDDALDTLSDELRKLRRFKPVWEWRTNIKILRDAGEVTYSIADSWKNRCGLGTTGFAIDPDLNIYPCHRYVTESPELTIGKVPKIDMEKVKKLYEEWIKKKPYAVNEGRCETCFFRDACNGGCIAMNYRLYGNMHVVPKSYCDIRERIAEAFGILAMRRAMQQPPR</sequence>
<dbReference type="PANTHER" id="PTHR43273">
    <property type="entry name" value="ANAEROBIC SULFATASE-MATURATING ENZYME HOMOLOG ASLB-RELATED"/>
    <property type="match status" value="1"/>
</dbReference>
<feature type="domain" description="Radical SAM core" evidence="6">
    <location>
        <begin position="67"/>
        <end position="202"/>
    </location>
</feature>
<name>A0A429GC26_9CREN</name>
<dbReference type="GO" id="GO:0016491">
    <property type="term" value="F:oxidoreductase activity"/>
    <property type="evidence" value="ECO:0007669"/>
    <property type="project" value="InterPro"/>
</dbReference>
<dbReference type="SFLD" id="SFLDG01384">
    <property type="entry name" value="thioether_bond_formation_requi"/>
    <property type="match status" value="1"/>
</dbReference>
<dbReference type="Proteomes" id="UP000277582">
    <property type="component" value="Unassembled WGS sequence"/>
</dbReference>
<dbReference type="EMBL" id="RCOS01000177">
    <property type="protein sequence ID" value="RSN71272.1"/>
    <property type="molecule type" value="Genomic_DNA"/>
</dbReference>
<reference evidence="7 8" key="1">
    <citation type="submission" date="2018-10" db="EMBL/GenBank/DDBJ databases">
        <title>Co-occurring genomic capacity for anaerobic methane metabolism and dissimilatory sulfite reduction discovered in the Korarchaeota.</title>
        <authorList>
            <person name="Mckay L.J."/>
            <person name="Dlakic M."/>
            <person name="Fields M.W."/>
            <person name="Delmont T.O."/>
            <person name="Eren A.M."/>
            <person name="Jay Z.J."/>
            <person name="Klingelsmith K.B."/>
            <person name="Rusch D.B."/>
            <person name="Inskeep W.P."/>
        </authorList>
    </citation>
    <scope>NUCLEOTIDE SEQUENCE [LARGE SCALE GENOMIC DNA]</scope>
    <source>
        <strain evidence="7 8">MDKW</strain>
    </source>
</reference>
<dbReference type="CDD" id="cd01335">
    <property type="entry name" value="Radical_SAM"/>
    <property type="match status" value="1"/>
</dbReference>